<accession>A0ABW5RY00</accession>
<keyword evidence="2" id="KW-1185">Reference proteome</keyword>
<protein>
    <submittedName>
        <fullName evidence="1">Uncharacterized protein</fullName>
    </submittedName>
</protein>
<organism evidence="1 2">
    <name type="scientific">Bacillus seohaeanensis</name>
    <dbReference type="NCBI Taxonomy" id="284580"/>
    <lineage>
        <taxon>Bacteria</taxon>
        <taxon>Bacillati</taxon>
        <taxon>Bacillota</taxon>
        <taxon>Bacilli</taxon>
        <taxon>Bacillales</taxon>
        <taxon>Bacillaceae</taxon>
        <taxon>Bacillus</taxon>
    </lineage>
</organism>
<sequence>MVKKAEEKQLLSLMEKAFTQANNANMDTNQMINWLKQELEIQYTQKTKAL</sequence>
<dbReference type="InterPro" id="IPR058930">
    <property type="entry name" value="YwzD"/>
</dbReference>
<evidence type="ECO:0000313" key="2">
    <source>
        <dbReference type="Proteomes" id="UP001597506"/>
    </source>
</evidence>
<proteinExistence type="predicted"/>
<dbReference type="EMBL" id="JBHUMF010000035">
    <property type="protein sequence ID" value="MFD2683200.1"/>
    <property type="molecule type" value="Genomic_DNA"/>
</dbReference>
<comment type="caution">
    <text evidence="1">The sequence shown here is derived from an EMBL/GenBank/DDBJ whole genome shotgun (WGS) entry which is preliminary data.</text>
</comment>
<dbReference type="Pfam" id="PF26162">
    <property type="entry name" value="YwzD"/>
    <property type="match status" value="1"/>
</dbReference>
<reference evidence="2" key="1">
    <citation type="journal article" date="2019" name="Int. J. Syst. Evol. Microbiol.">
        <title>The Global Catalogue of Microorganisms (GCM) 10K type strain sequencing project: providing services to taxonomists for standard genome sequencing and annotation.</title>
        <authorList>
            <consortium name="The Broad Institute Genomics Platform"/>
            <consortium name="The Broad Institute Genome Sequencing Center for Infectious Disease"/>
            <person name="Wu L."/>
            <person name="Ma J."/>
        </authorList>
    </citation>
    <scope>NUCLEOTIDE SEQUENCE [LARGE SCALE GENOMIC DNA]</scope>
    <source>
        <strain evidence="2">KCTC 3913</strain>
    </source>
</reference>
<evidence type="ECO:0000313" key="1">
    <source>
        <dbReference type="EMBL" id="MFD2683200.1"/>
    </source>
</evidence>
<gene>
    <name evidence="1" type="ORF">ACFSUL_20915</name>
</gene>
<name>A0ABW5RY00_9BACI</name>
<dbReference type="RefSeq" id="WP_377938289.1">
    <property type="nucleotide sequence ID" value="NZ_JBHUMF010000035.1"/>
</dbReference>
<dbReference type="Proteomes" id="UP001597506">
    <property type="component" value="Unassembled WGS sequence"/>
</dbReference>